<comment type="similarity">
    <text evidence="1">Belongs to the bacterial solute-binding protein ModA family.</text>
</comment>
<dbReference type="Gene3D" id="3.40.190.10">
    <property type="entry name" value="Periplasmic binding protein-like II"/>
    <property type="match status" value="2"/>
</dbReference>
<reference evidence="5" key="1">
    <citation type="journal article" date="2019" name="Int. J. Syst. Evol. Microbiol.">
        <title>The Global Catalogue of Microorganisms (GCM) 10K type strain sequencing project: providing services to taxonomists for standard genome sequencing and annotation.</title>
        <authorList>
            <consortium name="The Broad Institute Genomics Platform"/>
            <consortium name="The Broad Institute Genome Sequencing Center for Infectious Disease"/>
            <person name="Wu L."/>
            <person name="Ma J."/>
        </authorList>
    </citation>
    <scope>NUCLEOTIDE SEQUENCE [LARGE SCALE GENOMIC DNA]</scope>
    <source>
        <strain evidence="5">JCM 18326</strain>
    </source>
</reference>
<dbReference type="PANTHER" id="PTHR30632:SF14">
    <property type="entry name" value="TUNGSTATE_MOLYBDATE_CHROMATE-BINDING PROTEIN MODA"/>
    <property type="match status" value="1"/>
</dbReference>
<dbReference type="EMBL" id="BAABJX010000021">
    <property type="protein sequence ID" value="GAA4829540.1"/>
    <property type="molecule type" value="Genomic_DNA"/>
</dbReference>
<keyword evidence="5" id="KW-1185">Reference proteome</keyword>
<name>A0ABP9DAI5_9BACT</name>
<evidence type="ECO:0000256" key="2">
    <source>
        <dbReference type="ARBA" id="ARBA00022723"/>
    </source>
</evidence>
<gene>
    <name evidence="4" type="primary">modA</name>
    <name evidence="4" type="ORF">GCM10023331_13440</name>
</gene>
<dbReference type="RefSeq" id="WP_345370327.1">
    <property type="nucleotide sequence ID" value="NZ_BAABJX010000021.1"/>
</dbReference>
<dbReference type="InterPro" id="IPR050682">
    <property type="entry name" value="ModA/WtpA"/>
</dbReference>
<dbReference type="PANTHER" id="PTHR30632">
    <property type="entry name" value="MOLYBDATE-BINDING PERIPLASMIC PROTEIN"/>
    <property type="match status" value="1"/>
</dbReference>
<evidence type="ECO:0000313" key="5">
    <source>
        <dbReference type="Proteomes" id="UP001500298"/>
    </source>
</evidence>
<accession>A0ABP9DAI5</accession>
<keyword evidence="2" id="KW-0479">Metal-binding</keyword>
<dbReference type="PIRSF" id="PIRSF004846">
    <property type="entry name" value="ModA"/>
    <property type="match status" value="1"/>
</dbReference>
<evidence type="ECO:0000256" key="1">
    <source>
        <dbReference type="ARBA" id="ARBA00009175"/>
    </source>
</evidence>
<organism evidence="4 5">
    <name type="scientific">Algivirga pacifica</name>
    <dbReference type="NCBI Taxonomy" id="1162670"/>
    <lineage>
        <taxon>Bacteria</taxon>
        <taxon>Pseudomonadati</taxon>
        <taxon>Bacteroidota</taxon>
        <taxon>Cytophagia</taxon>
        <taxon>Cytophagales</taxon>
        <taxon>Flammeovirgaceae</taxon>
        <taxon>Algivirga</taxon>
    </lineage>
</organism>
<protein>
    <submittedName>
        <fullName evidence="4">Molybdate ABC transporter substrate-binding protein</fullName>
    </submittedName>
</protein>
<evidence type="ECO:0000313" key="4">
    <source>
        <dbReference type="EMBL" id="GAA4829540.1"/>
    </source>
</evidence>
<dbReference type="InterPro" id="IPR005950">
    <property type="entry name" value="ModA"/>
</dbReference>
<dbReference type="Proteomes" id="UP001500298">
    <property type="component" value="Unassembled WGS sequence"/>
</dbReference>
<dbReference type="Pfam" id="PF13531">
    <property type="entry name" value="SBP_bac_11"/>
    <property type="match status" value="1"/>
</dbReference>
<proteinExistence type="inferred from homology"/>
<comment type="caution">
    <text evidence="4">The sequence shown here is derived from an EMBL/GenBank/DDBJ whole genome shotgun (WGS) entry which is preliminary data.</text>
</comment>
<dbReference type="NCBIfam" id="TIGR01256">
    <property type="entry name" value="modA"/>
    <property type="match status" value="1"/>
</dbReference>
<keyword evidence="3" id="KW-0732">Signal</keyword>
<evidence type="ECO:0000256" key="3">
    <source>
        <dbReference type="ARBA" id="ARBA00022729"/>
    </source>
</evidence>
<sequence length="249" mass="27639">MRNSIAIKRSCLWGLLGCFYLLGCSKENKQELLVAVAASNFPVMQEIARQYPHKITLVQGASGQLYTQIQQGAPYDVYLPAAESYAERLAQERKSRSTPVRLSTNRLTGWSTSPALWSALIEGDTTKLQGVSIAMANPRTAPFGELAVAYLKAKGCYHFLEKQLVYGQSIAQVNHYIKSRQVTVAFSSQSSVPQLGSEALYTHSCENHFSISQAVLPLNDKIQTKDFVTFLQSSVAQNIFREYGFEVVN</sequence>
<dbReference type="SUPFAM" id="SSF53850">
    <property type="entry name" value="Periplasmic binding protein-like II"/>
    <property type="match status" value="1"/>
</dbReference>